<organism evidence="4 5">
    <name type="scientific">Drosophila mojavensis</name>
    <name type="common">Fruit fly</name>
    <dbReference type="NCBI Taxonomy" id="7230"/>
    <lineage>
        <taxon>Eukaryota</taxon>
        <taxon>Metazoa</taxon>
        <taxon>Ecdysozoa</taxon>
        <taxon>Arthropoda</taxon>
        <taxon>Hexapoda</taxon>
        <taxon>Insecta</taxon>
        <taxon>Pterygota</taxon>
        <taxon>Neoptera</taxon>
        <taxon>Endopterygota</taxon>
        <taxon>Diptera</taxon>
        <taxon>Brachycera</taxon>
        <taxon>Muscomorpha</taxon>
        <taxon>Ephydroidea</taxon>
        <taxon>Drosophilidae</taxon>
        <taxon>Drosophila</taxon>
    </lineage>
</organism>
<dbReference type="Proteomes" id="UP000009192">
    <property type="component" value="Unassembled WGS sequence"/>
</dbReference>
<dbReference type="AlphaFoldDB" id="B4KP64"/>
<dbReference type="InterPro" id="IPR031311">
    <property type="entry name" value="CHIT_BIND_RR_consensus"/>
</dbReference>
<dbReference type="PROSITE" id="PS51155">
    <property type="entry name" value="CHIT_BIND_RR_2"/>
    <property type="match status" value="1"/>
</dbReference>
<evidence type="ECO:0000256" key="1">
    <source>
        <dbReference type="ARBA" id="ARBA00022460"/>
    </source>
</evidence>
<dbReference type="PANTHER" id="PTHR10380:SF237">
    <property type="entry name" value="CUTICULAR PROTEIN 65AU, ISOFORM A-RELATED"/>
    <property type="match status" value="1"/>
</dbReference>
<dbReference type="eggNOG" id="ENOG502TD3C">
    <property type="taxonomic scope" value="Eukaryota"/>
</dbReference>
<evidence type="ECO:0000313" key="5">
    <source>
        <dbReference type="Proteomes" id="UP000009192"/>
    </source>
</evidence>
<proteinExistence type="predicted"/>
<keyword evidence="5" id="KW-1185">Reference proteome</keyword>
<dbReference type="HOGENOM" id="CLU_065450_3_1_1"/>
<dbReference type="OrthoDB" id="7998177at2759"/>
<dbReference type="PROSITE" id="PS00233">
    <property type="entry name" value="CHIT_BIND_RR_1"/>
    <property type="match status" value="1"/>
</dbReference>
<sequence length="157" mass="16654">MFKKPKMIVFQAVMISVILGVACGSPLKSPIFRSLARPPTRVGVPQVRSDDVSAVVLSRTDDVRPDGFDTSLETSNSIRGAASGDAYGNIHGSFGWVSPEGVPVSLTYVADENGYQPQGDALPTPPPVPIEIQRALAYIAAHPPAPEGQIVRKTIFG</sequence>
<name>B4KP64_DROMO</name>
<dbReference type="PANTHER" id="PTHR10380">
    <property type="entry name" value="CUTICLE PROTEIN"/>
    <property type="match status" value="1"/>
</dbReference>
<dbReference type="EMBL" id="CH933808">
    <property type="protein sequence ID" value="EDW10130.2"/>
    <property type="molecule type" value="Genomic_DNA"/>
</dbReference>
<dbReference type="GO" id="GO:0062129">
    <property type="term" value="C:chitin-based extracellular matrix"/>
    <property type="evidence" value="ECO:0007669"/>
    <property type="project" value="TreeGrafter"/>
</dbReference>
<dbReference type="Pfam" id="PF00379">
    <property type="entry name" value="Chitin_bind_4"/>
    <property type="match status" value="1"/>
</dbReference>
<dbReference type="KEGG" id="dmo:Dmoj_GI18692"/>
<keyword evidence="1 2" id="KW-0193">Cuticle</keyword>
<evidence type="ECO:0000256" key="2">
    <source>
        <dbReference type="PROSITE-ProRule" id="PRU00497"/>
    </source>
</evidence>
<evidence type="ECO:0000313" key="4">
    <source>
        <dbReference type="EMBL" id="EDW10130.2"/>
    </source>
</evidence>
<dbReference type="InterPro" id="IPR000618">
    <property type="entry name" value="Insect_cuticle"/>
</dbReference>
<dbReference type="PROSITE" id="PS51257">
    <property type="entry name" value="PROKAR_LIPOPROTEIN"/>
    <property type="match status" value="1"/>
</dbReference>
<dbReference type="InParanoid" id="B4KP64"/>
<feature type="chain" id="PRO_5006456643" evidence="3">
    <location>
        <begin position="25"/>
        <end position="157"/>
    </location>
</feature>
<gene>
    <name evidence="4" type="primary">Dmoj\GI18692</name>
    <name evidence="4" type="ORF">Dmoj_GI18692</name>
</gene>
<keyword evidence="3" id="KW-0732">Signal</keyword>
<accession>B4KP64</accession>
<protein>
    <submittedName>
        <fullName evidence="4">Uncharacterized protein</fullName>
    </submittedName>
</protein>
<dbReference type="InterPro" id="IPR050468">
    <property type="entry name" value="Cuticle_Struct_Prot"/>
</dbReference>
<dbReference type="GO" id="GO:0008010">
    <property type="term" value="F:structural constituent of chitin-based larval cuticle"/>
    <property type="evidence" value="ECO:0007669"/>
    <property type="project" value="TreeGrafter"/>
</dbReference>
<feature type="signal peptide" evidence="3">
    <location>
        <begin position="1"/>
        <end position="24"/>
    </location>
</feature>
<reference evidence="4 5" key="1">
    <citation type="journal article" date="2007" name="Nature">
        <title>Evolution of genes and genomes on the Drosophila phylogeny.</title>
        <authorList>
            <consortium name="Drosophila 12 Genomes Consortium"/>
            <person name="Clark A.G."/>
            <person name="Eisen M.B."/>
            <person name="Smith D.R."/>
            <person name="Bergman C.M."/>
            <person name="Oliver B."/>
            <person name="Markow T.A."/>
            <person name="Kaufman T.C."/>
            <person name="Kellis M."/>
            <person name="Gelbart W."/>
            <person name="Iyer V.N."/>
            <person name="Pollard D.A."/>
            <person name="Sackton T.B."/>
            <person name="Larracuente A.M."/>
            <person name="Singh N.D."/>
            <person name="Abad J.P."/>
            <person name="Abt D.N."/>
            <person name="Adryan B."/>
            <person name="Aguade M."/>
            <person name="Akashi H."/>
            <person name="Anderson W.W."/>
            <person name="Aquadro C.F."/>
            <person name="Ardell D.H."/>
            <person name="Arguello R."/>
            <person name="Artieri C.G."/>
            <person name="Barbash D.A."/>
            <person name="Barker D."/>
            <person name="Barsanti P."/>
            <person name="Batterham P."/>
            <person name="Batzoglou S."/>
            <person name="Begun D."/>
            <person name="Bhutkar A."/>
            <person name="Blanco E."/>
            <person name="Bosak S.A."/>
            <person name="Bradley R.K."/>
            <person name="Brand A.D."/>
            <person name="Brent M.R."/>
            <person name="Brooks A.N."/>
            <person name="Brown R.H."/>
            <person name="Butlin R.K."/>
            <person name="Caggese C."/>
            <person name="Calvi B.R."/>
            <person name="Bernardo de Carvalho A."/>
            <person name="Caspi A."/>
            <person name="Castrezana S."/>
            <person name="Celniker S.E."/>
            <person name="Chang J.L."/>
            <person name="Chapple C."/>
            <person name="Chatterji S."/>
            <person name="Chinwalla A."/>
            <person name="Civetta A."/>
            <person name="Clifton S.W."/>
            <person name="Comeron J.M."/>
            <person name="Costello J.C."/>
            <person name="Coyne J.A."/>
            <person name="Daub J."/>
            <person name="David R.G."/>
            <person name="Delcher A.L."/>
            <person name="Delehaunty K."/>
            <person name="Do C.B."/>
            <person name="Ebling H."/>
            <person name="Edwards K."/>
            <person name="Eickbush T."/>
            <person name="Evans J.D."/>
            <person name="Filipski A."/>
            <person name="Findeiss S."/>
            <person name="Freyhult E."/>
            <person name="Fulton L."/>
            <person name="Fulton R."/>
            <person name="Garcia A.C."/>
            <person name="Gardiner A."/>
            <person name="Garfield D.A."/>
            <person name="Garvin B.E."/>
            <person name="Gibson G."/>
            <person name="Gilbert D."/>
            <person name="Gnerre S."/>
            <person name="Godfrey J."/>
            <person name="Good R."/>
            <person name="Gotea V."/>
            <person name="Gravely B."/>
            <person name="Greenberg A.J."/>
            <person name="Griffiths-Jones S."/>
            <person name="Gross S."/>
            <person name="Guigo R."/>
            <person name="Gustafson E.A."/>
            <person name="Haerty W."/>
            <person name="Hahn M.W."/>
            <person name="Halligan D.L."/>
            <person name="Halpern A.L."/>
            <person name="Halter G.M."/>
            <person name="Han M.V."/>
            <person name="Heger A."/>
            <person name="Hillier L."/>
            <person name="Hinrichs A.S."/>
            <person name="Holmes I."/>
            <person name="Hoskins R.A."/>
            <person name="Hubisz M.J."/>
            <person name="Hultmark D."/>
            <person name="Huntley M.A."/>
            <person name="Jaffe D.B."/>
            <person name="Jagadeeshan S."/>
            <person name="Jeck W.R."/>
            <person name="Johnson J."/>
            <person name="Jones C.D."/>
            <person name="Jordan W.C."/>
            <person name="Karpen G.H."/>
            <person name="Kataoka E."/>
            <person name="Keightley P.D."/>
            <person name="Kheradpour P."/>
            <person name="Kirkness E.F."/>
            <person name="Koerich L.B."/>
            <person name="Kristiansen K."/>
            <person name="Kudrna D."/>
            <person name="Kulathinal R.J."/>
            <person name="Kumar S."/>
            <person name="Kwok R."/>
            <person name="Lander E."/>
            <person name="Langley C.H."/>
            <person name="Lapoint R."/>
            <person name="Lazzaro B.P."/>
            <person name="Lee S.J."/>
            <person name="Levesque L."/>
            <person name="Li R."/>
            <person name="Lin C.F."/>
            <person name="Lin M.F."/>
            <person name="Lindblad-Toh K."/>
            <person name="Llopart A."/>
            <person name="Long M."/>
            <person name="Low L."/>
            <person name="Lozovsky E."/>
            <person name="Lu J."/>
            <person name="Luo M."/>
            <person name="Machado C.A."/>
            <person name="Makalowski W."/>
            <person name="Marzo M."/>
            <person name="Matsuda M."/>
            <person name="Matzkin L."/>
            <person name="McAllister B."/>
            <person name="McBride C.S."/>
            <person name="McKernan B."/>
            <person name="McKernan K."/>
            <person name="Mendez-Lago M."/>
            <person name="Minx P."/>
            <person name="Mollenhauer M.U."/>
            <person name="Montooth K."/>
            <person name="Mount S.M."/>
            <person name="Mu X."/>
            <person name="Myers E."/>
            <person name="Negre B."/>
            <person name="Newfeld S."/>
            <person name="Nielsen R."/>
            <person name="Noor M.A."/>
            <person name="O'Grady P."/>
            <person name="Pachter L."/>
            <person name="Papaceit M."/>
            <person name="Parisi M.J."/>
            <person name="Parisi M."/>
            <person name="Parts L."/>
            <person name="Pedersen J.S."/>
            <person name="Pesole G."/>
            <person name="Phillippy A.M."/>
            <person name="Ponting C.P."/>
            <person name="Pop M."/>
            <person name="Porcelli D."/>
            <person name="Powell J.R."/>
            <person name="Prohaska S."/>
            <person name="Pruitt K."/>
            <person name="Puig M."/>
            <person name="Quesneville H."/>
            <person name="Ram K.R."/>
            <person name="Rand D."/>
            <person name="Rasmussen M.D."/>
            <person name="Reed L.K."/>
            <person name="Reenan R."/>
            <person name="Reily A."/>
            <person name="Remington K.A."/>
            <person name="Rieger T.T."/>
            <person name="Ritchie M.G."/>
            <person name="Robin C."/>
            <person name="Rogers Y.H."/>
            <person name="Rohde C."/>
            <person name="Rozas J."/>
            <person name="Rubenfield M.J."/>
            <person name="Ruiz A."/>
            <person name="Russo S."/>
            <person name="Salzberg S.L."/>
            <person name="Sanchez-Gracia A."/>
            <person name="Saranga D.J."/>
            <person name="Sato H."/>
            <person name="Schaeffer S.W."/>
            <person name="Schatz M.C."/>
            <person name="Schlenke T."/>
            <person name="Schwartz R."/>
            <person name="Segarra C."/>
            <person name="Singh R.S."/>
            <person name="Sirot L."/>
            <person name="Sirota M."/>
            <person name="Sisneros N.B."/>
            <person name="Smith C.D."/>
            <person name="Smith T.F."/>
            <person name="Spieth J."/>
            <person name="Stage D.E."/>
            <person name="Stark A."/>
            <person name="Stephan W."/>
            <person name="Strausberg R.L."/>
            <person name="Strempel S."/>
            <person name="Sturgill D."/>
            <person name="Sutton G."/>
            <person name="Sutton G.G."/>
            <person name="Tao W."/>
            <person name="Teichmann S."/>
            <person name="Tobari Y.N."/>
            <person name="Tomimura Y."/>
            <person name="Tsolas J.M."/>
            <person name="Valente V.L."/>
            <person name="Venter E."/>
            <person name="Venter J.C."/>
            <person name="Vicario S."/>
            <person name="Vieira F.G."/>
            <person name="Vilella A.J."/>
            <person name="Villasante A."/>
            <person name="Walenz B."/>
            <person name="Wang J."/>
            <person name="Wasserman M."/>
            <person name="Watts T."/>
            <person name="Wilson D."/>
            <person name="Wilson R.K."/>
            <person name="Wing R.A."/>
            <person name="Wolfner M.F."/>
            <person name="Wong A."/>
            <person name="Wong G.K."/>
            <person name="Wu C.I."/>
            <person name="Wu G."/>
            <person name="Yamamoto D."/>
            <person name="Yang H.P."/>
            <person name="Yang S.P."/>
            <person name="Yorke J.A."/>
            <person name="Yoshida K."/>
            <person name="Zdobnov E."/>
            <person name="Zhang P."/>
            <person name="Zhang Y."/>
            <person name="Zimin A.V."/>
            <person name="Baldwin J."/>
            <person name="Abdouelleil A."/>
            <person name="Abdulkadir J."/>
            <person name="Abebe A."/>
            <person name="Abera B."/>
            <person name="Abreu J."/>
            <person name="Acer S.C."/>
            <person name="Aftuck L."/>
            <person name="Alexander A."/>
            <person name="An P."/>
            <person name="Anderson E."/>
            <person name="Anderson S."/>
            <person name="Arachi H."/>
            <person name="Azer M."/>
            <person name="Bachantsang P."/>
            <person name="Barry A."/>
            <person name="Bayul T."/>
            <person name="Berlin A."/>
            <person name="Bessette D."/>
            <person name="Bloom T."/>
            <person name="Blye J."/>
            <person name="Boguslavskiy L."/>
            <person name="Bonnet C."/>
            <person name="Boukhgalter B."/>
            <person name="Bourzgui I."/>
            <person name="Brown A."/>
            <person name="Cahill P."/>
            <person name="Channer S."/>
            <person name="Cheshatsang Y."/>
            <person name="Chuda L."/>
            <person name="Citroen M."/>
            <person name="Collymore A."/>
            <person name="Cooke P."/>
            <person name="Costello M."/>
            <person name="D'Aco K."/>
            <person name="Daza R."/>
            <person name="De Haan G."/>
            <person name="DeGray S."/>
            <person name="DeMaso C."/>
            <person name="Dhargay N."/>
            <person name="Dooley K."/>
            <person name="Dooley E."/>
            <person name="Doricent M."/>
            <person name="Dorje P."/>
            <person name="Dorjee K."/>
            <person name="Dupes A."/>
            <person name="Elong R."/>
            <person name="Falk J."/>
            <person name="Farina A."/>
            <person name="Faro S."/>
            <person name="Ferguson D."/>
            <person name="Fisher S."/>
            <person name="Foley C.D."/>
            <person name="Franke A."/>
            <person name="Friedrich D."/>
            <person name="Gadbois L."/>
            <person name="Gearin G."/>
            <person name="Gearin C.R."/>
            <person name="Giannoukos G."/>
            <person name="Goode T."/>
            <person name="Graham J."/>
            <person name="Grandbois E."/>
            <person name="Grewal S."/>
            <person name="Gyaltsen K."/>
            <person name="Hafez N."/>
            <person name="Hagos B."/>
            <person name="Hall J."/>
            <person name="Henson C."/>
            <person name="Hollinger A."/>
            <person name="Honan T."/>
            <person name="Huard M.D."/>
            <person name="Hughes L."/>
            <person name="Hurhula B."/>
            <person name="Husby M.E."/>
            <person name="Kamat A."/>
            <person name="Kanga B."/>
            <person name="Kashin S."/>
            <person name="Khazanovich D."/>
            <person name="Kisner P."/>
            <person name="Lance K."/>
            <person name="Lara M."/>
            <person name="Lee W."/>
            <person name="Lennon N."/>
            <person name="Letendre F."/>
            <person name="LeVine R."/>
            <person name="Lipovsky A."/>
            <person name="Liu X."/>
            <person name="Liu J."/>
            <person name="Liu S."/>
            <person name="Lokyitsang T."/>
            <person name="Lokyitsang Y."/>
            <person name="Lubonja R."/>
            <person name="Lui A."/>
            <person name="MacDonald P."/>
            <person name="Magnisalis V."/>
            <person name="Maru K."/>
            <person name="Matthews C."/>
            <person name="McCusker W."/>
            <person name="McDonough S."/>
            <person name="Mehta T."/>
            <person name="Meldrim J."/>
            <person name="Meneus L."/>
            <person name="Mihai O."/>
            <person name="Mihalev A."/>
            <person name="Mihova T."/>
            <person name="Mittelman R."/>
            <person name="Mlenga V."/>
            <person name="Montmayeur A."/>
            <person name="Mulrain L."/>
            <person name="Navidi A."/>
            <person name="Naylor J."/>
            <person name="Negash T."/>
            <person name="Nguyen T."/>
            <person name="Nguyen N."/>
            <person name="Nicol R."/>
            <person name="Norbu C."/>
            <person name="Norbu N."/>
            <person name="Novod N."/>
            <person name="O'Neill B."/>
            <person name="Osman S."/>
            <person name="Markiewicz E."/>
            <person name="Oyono O.L."/>
            <person name="Patti C."/>
            <person name="Phunkhang P."/>
            <person name="Pierre F."/>
            <person name="Priest M."/>
            <person name="Raghuraman S."/>
            <person name="Rege F."/>
            <person name="Reyes R."/>
            <person name="Rise C."/>
            <person name="Rogov P."/>
            <person name="Ross K."/>
            <person name="Ryan E."/>
            <person name="Settipalli S."/>
            <person name="Shea T."/>
            <person name="Sherpa N."/>
            <person name="Shi L."/>
            <person name="Shih D."/>
            <person name="Sparrow T."/>
            <person name="Spaulding J."/>
            <person name="Stalker J."/>
            <person name="Stange-Thomann N."/>
            <person name="Stavropoulos S."/>
            <person name="Stone C."/>
            <person name="Strader C."/>
            <person name="Tesfaye S."/>
            <person name="Thomson T."/>
            <person name="Thoulutsang Y."/>
            <person name="Thoulutsang D."/>
            <person name="Topham K."/>
            <person name="Topping I."/>
            <person name="Tsamla T."/>
            <person name="Vassiliev H."/>
            <person name="Vo A."/>
            <person name="Wangchuk T."/>
            <person name="Wangdi T."/>
            <person name="Weiand M."/>
            <person name="Wilkinson J."/>
            <person name="Wilson A."/>
            <person name="Yadav S."/>
            <person name="Young G."/>
            <person name="Yu Q."/>
            <person name="Zembek L."/>
            <person name="Zhong D."/>
            <person name="Zimmer A."/>
            <person name="Zwirko Z."/>
            <person name="Jaffe D.B."/>
            <person name="Alvarez P."/>
            <person name="Brockman W."/>
            <person name="Butler J."/>
            <person name="Chin C."/>
            <person name="Gnerre S."/>
            <person name="Grabherr M."/>
            <person name="Kleber M."/>
            <person name="Mauceli E."/>
            <person name="MacCallum I."/>
        </authorList>
    </citation>
    <scope>NUCLEOTIDE SEQUENCE [LARGE SCALE GENOMIC DNA]</scope>
    <source>
        <strain evidence="5">Tucson 15081-1352.22</strain>
    </source>
</reference>
<evidence type="ECO:0000256" key="3">
    <source>
        <dbReference type="SAM" id="SignalP"/>
    </source>
</evidence>